<proteinExistence type="predicted"/>
<feature type="region of interest" description="Disordered" evidence="2">
    <location>
        <begin position="23"/>
        <end position="42"/>
    </location>
</feature>
<evidence type="ECO:0000256" key="2">
    <source>
        <dbReference type="SAM" id="MobiDB-lite"/>
    </source>
</evidence>
<dbReference type="Proteomes" id="UP000823821">
    <property type="component" value="Unassembled WGS sequence"/>
</dbReference>
<dbReference type="GO" id="GO:0006935">
    <property type="term" value="P:chemotaxis"/>
    <property type="evidence" value="ECO:0007669"/>
    <property type="project" value="InterPro"/>
</dbReference>
<dbReference type="InterPro" id="IPR002545">
    <property type="entry name" value="CheW-lke_dom"/>
</dbReference>
<comment type="caution">
    <text evidence="5">The sequence shown here is derived from an EMBL/GenBank/DDBJ whole genome shotgun (WGS) entry which is preliminary data.</text>
</comment>
<dbReference type="InterPro" id="IPR036061">
    <property type="entry name" value="CheW-like_dom_sf"/>
</dbReference>
<gene>
    <name evidence="5" type="ORF">H9784_08400</name>
</gene>
<evidence type="ECO:0000313" key="6">
    <source>
        <dbReference type="Proteomes" id="UP000823821"/>
    </source>
</evidence>
<dbReference type="InterPro" id="IPR011006">
    <property type="entry name" value="CheY-like_superfamily"/>
</dbReference>
<reference evidence="5" key="1">
    <citation type="journal article" date="2021" name="PeerJ">
        <title>Extensive microbial diversity within the chicken gut microbiome revealed by metagenomics and culture.</title>
        <authorList>
            <person name="Gilroy R."/>
            <person name="Ravi A."/>
            <person name="Getino M."/>
            <person name="Pursley I."/>
            <person name="Horton D.L."/>
            <person name="Alikhan N.F."/>
            <person name="Baker D."/>
            <person name="Gharbi K."/>
            <person name="Hall N."/>
            <person name="Watson M."/>
            <person name="Adriaenssens E.M."/>
            <person name="Foster-Nyarko E."/>
            <person name="Jarju S."/>
            <person name="Secka A."/>
            <person name="Antonio M."/>
            <person name="Oren A."/>
            <person name="Chaudhuri R.R."/>
            <person name="La Ragione R."/>
            <person name="Hildebrand F."/>
            <person name="Pallen M.J."/>
        </authorList>
    </citation>
    <scope>NUCLEOTIDE SEQUENCE</scope>
    <source>
        <strain evidence="5">5032</strain>
    </source>
</reference>
<dbReference type="PANTHER" id="PTHR47233:SF3">
    <property type="entry name" value="CHEMOTAXIS PROTEIN CHEV"/>
    <property type="match status" value="1"/>
</dbReference>
<sequence length="342" mass="38095">MAQTNILLEAGTNELEVVEFYLDEPAPPNGEPGDGQITTEHPDGTCSYRGYYGVNVAKVLEIIRMPKVTELPEVQHPSVLGAFNLRSRIIPLVDLAMWLEKQHAQTTEEPKTIVTEFNNVTTAFMVSGVNRIHRISWEEVEPPNKYVAAVSSNTIIGVVKLEGRIVFLLDLEKVVADLNPRLGLRLDDLGANWDASRGYRALVADDSALVREMQRDLLEKAGFTVEVTTNGREAWDRLMNFKRRSEEENRPITDFVQVVVSDIEMPVMDGLNLTLRIKEDPMLKNLPVLLFSSLITDKLRHKGESVGADGQISKPEVTQLAKRAAALIQAREAALAEKQANS</sequence>
<dbReference type="InterPro" id="IPR024181">
    <property type="entry name" value="Chemotax_regulator_CheV"/>
</dbReference>
<dbReference type="GO" id="GO:0000160">
    <property type="term" value="P:phosphorelay signal transduction system"/>
    <property type="evidence" value="ECO:0007669"/>
    <property type="project" value="InterPro"/>
</dbReference>
<reference evidence="5" key="2">
    <citation type="submission" date="2021-04" db="EMBL/GenBank/DDBJ databases">
        <authorList>
            <person name="Gilroy R."/>
        </authorList>
    </citation>
    <scope>NUCLEOTIDE SEQUENCE</scope>
    <source>
        <strain evidence="5">5032</strain>
    </source>
</reference>
<feature type="domain" description="Response regulatory" evidence="3">
    <location>
        <begin position="200"/>
        <end position="329"/>
    </location>
</feature>
<dbReference type="SUPFAM" id="SSF50341">
    <property type="entry name" value="CheW-like"/>
    <property type="match status" value="1"/>
</dbReference>
<dbReference type="PIRSF" id="PIRSF002867">
    <property type="entry name" value="CheV"/>
    <property type="match status" value="1"/>
</dbReference>
<dbReference type="PROSITE" id="PS50110">
    <property type="entry name" value="RESPONSE_REGULATORY"/>
    <property type="match status" value="1"/>
</dbReference>
<feature type="domain" description="CheW-like" evidence="4">
    <location>
        <begin position="34"/>
        <end position="180"/>
    </location>
</feature>
<evidence type="ECO:0000259" key="4">
    <source>
        <dbReference type="PROSITE" id="PS50851"/>
    </source>
</evidence>
<dbReference type="AlphaFoldDB" id="A0A9D2HMC3"/>
<evidence type="ECO:0000256" key="1">
    <source>
        <dbReference type="PROSITE-ProRule" id="PRU00169"/>
    </source>
</evidence>
<dbReference type="PROSITE" id="PS50851">
    <property type="entry name" value="CHEW"/>
    <property type="match status" value="1"/>
</dbReference>
<dbReference type="SMART" id="SM00260">
    <property type="entry name" value="CheW"/>
    <property type="match status" value="1"/>
</dbReference>
<protein>
    <submittedName>
        <fullName evidence="5">Chemotaxis protein</fullName>
    </submittedName>
</protein>
<dbReference type="SMART" id="SM00448">
    <property type="entry name" value="REC"/>
    <property type="match status" value="1"/>
</dbReference>
<dbReference type="SUPFAM" id="SSF52172">
    <property type="entry name" value="CheY-like"/>
    <property type="match status" value="1"/>
</dbReference>
<feature type="modified residue" description="4-aspartylphosphate" evidence="1">
    <location>
        <position position="262"/>
    </location>
</feature>
<organism evidence="5 6">
    <name type="scientific">Candidatus Desulfovibrio intestinavium</name>
    <dbReference type="NCBI Taxonomy" id="2838534"/>
    <lineage>
        <taxon>Bacteria</taxon>
        <taxon>Pseudomonadati</taxon>
        <taxon>Thermodesulfobacteriota</taxon>
        <taxon>Desulfovibrionia</taxon>
        <taxon>Desulfovibrionales</taxon>
        <taxon>Desulfovibrionaceae</taxon>
        <taxon>Desulfovibrio</taxon>
    </lineage>
</organism>
<accession>A0A9D2HMC3</accession>
<dbReference type="Pfam" id="PF01584">
    <property type="entry name" value="CheW"/>
    <property type="match status" value="1"/>
</dbReference>
<evidence type="ECO:0000313" key="5">
    <source>
        <dbReference type="EMBL" id="HJA79565.1"/>
    </source>
</evidence>
<dbReference type="PANTHER" id="PTHR47233">
    <property type="entry name" value="CHEMOTAXIS PROTEIN CHEV"/>
    <property type="match status" value="1"/>
</dbReference>
<dbReference type="Pfam" id="PF00072">
    <property type="entry name" value="Response_reg"/>
    <property type="match status" value="1"/>
</dbReference>
<dbReference type="Gene3D" id="2.30.30.40">
    <property type="entry name" value="SH3 Domains"/>
    <property type="match status" value="1"/>
</dbReference>
<dbReference type="Gene3D" id="3.40.50.2300">
    <property type="match status" value="1"/>
</dbReference>
<dbReference type="Gene3D" id="2.40.50.180">
    <property type="entry name" value="CheA-289, Domain 4"/>
    <property type="match status" value="1"/>
</dbReference>
<dbReference type="InterPro" id="IPR001789">
    <property type="entry name" value="Sig_transdc_resp-reg_receiver"/>
</dbReference>
<name>A0A9D2HMC3_9BACT</name>
<keyword evidence="1" id="KW-0597">Phosphoprotein</keyword>
<evidence type="ECO:0000259" key="3">
    <source>
        <dbReference type="PROSITE" id="PS50110"/>
    </source>
</evidence>
<dbReference type="EMBL" id="DWZD01000046">
    <property type="protein sequence ID" value="HJA79565.1"/>
    <property type="molecule type" value="Genomic_DNA"/>
</dbReference>